<evidence type="ECO:0000313" key="3">
    <source>
        <dbReference type="Proteomes" id="UP000815325"/>
    </source>
</evidence>
<keyword evidence="3" id="KW-1185">Reference proteome</keyword>
<keyword evidence="1" id="KW-0812">Transmembrane</keyword>
<keyword evidence="1" id="KW-0472">Membrane</keyword>
<name>A0ABQ7FTR0_DUNSA</name>
<accession>A0ABQ7FTR0</accession>
<proteinExistence type="predicted"/>
<feature type="transmembrane region" description="Helical" evidence="1">
    <location>
        <begin position="62"/>
        <end position="82"/>
    </location>
</feature>
<dbReference type="Proteomes" id="UP000815325">
    <property type="component" value="Unassembled WGS sequence"/>
</dbReference>
<reference evidence="2" key="1">
    <citation type="submission" date="2017-08" db="EMBL/GenBank/DDBJ databases">
        <authorList>
            <person name="Polle J.E."/>
            <person name="Barry K."/>
            <person name="Cushman J."/>
            <person name="Schmutz J."/>
            <person name="Tran D."/>
            <person name="Hathwaick L.T."/>
            <person name="Yim W.C."/>
            <person name="Jenkins J."/>
            <person name="Mckie-Krisberg Z.M."/>
            <person name="Prochnik S."/>
            <person name="Lindquist E."/>
            <person name="Dockter R.B."/>
            <person name="Adam C."/>
            <person name="Molina H."/>
            <person name="Bunkerborg J."/>
            <person name="Jin E."/>
            <person name="Buchheim M."/>
            <person name="Magnuson J."/>
        </authorList>
    </citation>
    <scope>NUCLEOTIDE SEQUENCE</scope>
    <source>
        <strain evidence="2">CCAP 19/18</strain>
    </source>
</reference>
<comment type="caution">
    <text evidence="2">The sequence shown here is derived from an EMBL/GenBank/DDBJ whole genome shotgun (WGS) entry which is preliminary data.</text>
</comment>
<organism evidence="2 3">
    <name type="scientific">Dunaliella salina</name>
    <name type="common">Green alga</name>
    <name type="synonym">Protococcus salinus</name>
    <dbReference type="NCBI Taxonomy" id="3046"/>
    <lineage>
        <taxon>Eukaryota</taxon>
        <taxon>Viridiplantae</taxon>
        <taxon>Chlorophyta</taxon>
        <taxon>core chlorophytes</taxon>
        <taxon>Chlorophyceae</taxon>
        <taxon>CS clade</taxon>
        <taxon>Chlamydomonadales</taxon>
        <taxon>Dunaliellaceae</taxon>
        <taxon>Dunaliella</taxon>
    </lineage>
</organism>
<evidence type="ECO:0000313" key="2">
    <source>
        <dbReference type="EMBL" id="KAF5825832.1"/>
    </source>
</evidence>
<feature type="non-terminal residue" evidence="2">
    <location>
        <position position="1"/>
    </location>
</feature>
<gene>
    <name evidence="2" type="ORF">DUNSADRAFT_6611</name>
</gene>
<sequence length="229" mass="26913">VQHRMQTVRAELYNGYDDSVRFGFEIILSIWVYSAMLYTFYEIALAQKEQGNFLKYFMSYWNWLDFACTSLLTCCVTLWWHFVVNHVRPFTLSLRHDVYDNLQAEANFLELANGYNVPKRDRAYGREIITNERPRCTQLFSLNELPYAFQHIPLKTKRDGFPAFFDINLSEQEAQDWATYLEEGLYIDDLTHEVTAEVLTYNAPLRIVGYLLMGFKFTSGGTITVRVLQ</sequence>
<keyword evidence="1" id="KW-1133">Transmembrane helix</keyword>
<feature type="transmembrane region" description="Helical" evidence="1">
    <location>
        <begin position="20"/>
        <end position="41"/>
    </location>
</feature>
<protein>
    <submittedName>
        <fullName evidence="2">Uncharacterized protein</fullName>
    </submittedName>
</protein>
<dbReference type="EMBL" id="MU071890">
    <property type="protein sequence ID" value="KAF5825832.1"/>
    <property type="molecule type" value="Genomic_DNA"/>
</dbReference>
<evidence type="ECO:0000256" key="1">
    <source>
        <dbReference type="SAM" id="Phobius"/>
    </source>
</evidence>